<dbReference type="InterPro" id="IPR004143">
    <property type="entry name" value="BPL_LPL_catalytic"/>
</dbReference>
<dbReference type="PROSITE" id="PS01313">
    <property type="entry name" value="LIPB"/>
    <property type="match status" value="1"/>
</dbReference>
<evidence type="ECO:0000313" key="7">
    <source>
        <dbReference type="EMBL" id="CAD9566226.1"/>
    </source>
</evidence>
<dbReference type="InterPro" id="IPR000544">
    <property type="entry name" value="Octanoyltransferase"/>
</dbReference>
<dbReference type="PROSITE" id="PS51733">
    <property type="entry name" value="BPL_LPL_CATALYTIC"/>
    <property type="match status" value="1"/>
</dbReference>
<feature type="domain" description="BPL/LPL catalytic" evidence="6">
    <location>
        <begin position="103"/>
        <end position="332"/>
    </location>
</feature>
<dbReference type="PANTHER" id="PTHR10993">
    <property type="entry name" value="OCTANOYLTRANSFERASE"/>
    <property type="match status" value="1"/>
</dbReference>
<dbReference type="PANTHER" id="PTHR10993:SF7">
    <property type="entry name" value="LIPOYLTRANSFERASE 2, MITOCHONDRIAL-RELATED"/>
    <property type="match status" value="1"/>
</dbReference>
<sequence>MRLTPQSFRTTTISNLRLNSGIHTFVFDATAAGRTICISEQGSAASPRYHASSSSNNIDGRARKHHIASSTVMVHNYLGKITPYTQGWCLQEEYLQSRAKDIDGEINRMLLLQHSPTYTLGRGAKEEYLTFLDENVLGKKACERARSILARRGGKRLSLSNATDATSPDEHDDGEISVLAPNGAPIYRVERGGEVTYHGPGQIVCYPMLDLTQDPLRKDLHWYLRSIEEVVLRTLRHYNIDGLRDSINSGVFVDDNKICAVGLSASKWVTTHGFALNVYCDLSYFDSSIIMPCGLEERGVTSMSKELGSDISLDEVQQVLLQCFQDVFNLNLIIQSKE</sequence>
<keyword evidence="5" id="KW-0012">Acyltransferase</keyword>
<dbReference type="InterPro" id="IPR045864">
    <property type="entry name" value="aa-tRNA-synth_II/BPL/LPL"/>
</dbReference>
<dbReference type="HAMAP" id="MF_00013">
    <property type="entry name" value="LipB"/>
    <property type="match status" value="1"/>
</dbReference>
<organism evidence="7">
    <name type="scientific">Leptocylindrus danicus</name>
    <dbReference type="NCBI Taxonomy" id="163516"/>
    <lineage>
        <taxon>Eukaryota</taxon>
        <taxon>Sar</taxon>
        <taxon>Stramenopiles</taxon>
        <taxon>Ochrophyta</taxon>
        <taxon>Bacillariophyta</taxon>
        <taxon>Coscinodiscophyceae</taxon>
        <taxon>Chaetocerotophycidae</taxon>
        <taxon>Leptocylindrales</taxon>
        <taxon>Leptocylindraceae</taxon>
        <taxon>Leptocylindrus</taxon>
    </lineage>
</organism>
<dbReference type="NCBIfam" id="TIGR00214">
    <property type="entry name" value="lipB"/>
    <property type="match status" value="1"/>
</dbReference>
<dbReference type="AlphaFoldDB" id="A0A7S2K4N1"/>
<evidence type="ECO:0000256" key="2">
    <source>
        <dbReference type="ARBA" id="ARBA00007907"/>
    </source>
</evidence>
<dbReference type="InterPro" id="IPR020605">
    <property type="entry name" value="Octanoyltransferase_CS"/>
</dbReference>
<comment type="similarity">
    <text evidence="2">Belongs to the LipB family.</text>
</comment>
<evidence type="ECO:0000256" key="5">
    <source>
        <dbReference type="ARBA" id="ARBA00023315"/>
    </source>
</evidence>
<name>A0A7S2K4N1_9STRA</name>
<dbReference type="EC" id="2.3.1.181" evidence="3"/>
<evidence type="ECO:0000256" key="1">
    <source>
        <dbReference type="ARBA" id="ARBA00004821"/>
    </source>
</evidence>
<dbReference type="Pfam" id="PF21948">
    <property type="entry name" value="LplA-B_cat"/>
    <property type="match status" value="1"/>
</dbReference>
<proteinExistence type="inferred from homology"/>
<accession>A0A7S2K4N1</accession>
<comment type="pathway">
    <text evidence="1">Protein modification; protein lipoylation via endogenous pathway; protein N(6)-(lipoyl)lysine from octanoyl-[acyl-carrier-protein]: step 1/2.</text>
</comment>
<dbReference type="SUPFAM" id="SSF55681">
    <property type="entry name" value="Class II aaRS and biotin synthetases"/>
    <property type="match status" value="1"/>
</dbReference>
<dbReference type="GO" id="GO:0033819">
    <property type="term" value="F:lipoyl(octanoyl) transferase activity"/>
    <property type="evidence" value="ECO:0007669"/>
    <property type="project" value="UniProtKB-EC"/>
</dbReference>
<protein>
    <recommendedName>
        <fullName evidence="3">lipoyl(octanoyl) transferase</fullName>
        <ecNumber evidence="3">2.3.1.181</ecNumber>
    </recommendedName>
</protein>
<gene>
    <name evidence="7" type="ORF">LDAN0321_LOCUS5361</name>
</gene>
<evidence type="ECO:0000259" key="6">
    <source>
        <dbReference type="PROSITE" id="PS51733"/>
    </source>
</evidence>
<dbReference type="Gene3D" id="3.30.930.10">
    <property type="entry name" value="Bira Bifunctional Protein, Domain 2"/>
    <property type="match status" value="1"/>
</dbReference>
<dbReference type="GO" id="GO:0009249">
    <property type="term" value="P:protein lipoylation"/>
    <property type="evidence" value="ECO:0007669"/>
    <property type="project" value="InterPro"/>
</dbReference>
<evidence type="ECO:0000256" key="3">
    <source>
        <dbReference type="ARBA" id="ARBA00012334"/>
    </source>
</evidence>
<keyword evidence="4" id="KW-0808">Transferase</keyword>
<dbReference type="UniPathway" id="UPA00538">
    <property type="reaction ID" value="UER00592"/>
</dbReference>
<dbReference type="CDD" id="cd16444">
    <property type="entry name" value="LipB"/>
    <property type="match status" value="1"/>
</dbReference>
<evidence type="ECO:0000256" key="4">
    <source>
        <dbReference type="ARBA" id="ARBA00022679"/>
    </source>
</evidence>
<reference evidence="7" key="1">
    <citation type="submission" date="2021-01" db="EMBL/GenBank/DDBJ databases">
        <authorList>
            <person name="Corre E."/>
            <person name="Pelletier E."/>
            <person name="Niang G."/>
            <person name="Scheremetjew M."/>
            <person name="Finn R."/>
            <person name="Kale V."/>
            <person name="Holt S."/>
            <person name="Cochrane G."/>
            <person name="Meng A."/>
            <person name="Brown T."/>
            <person name="Cohen L."/>
        </authorList>
    </citation>
    <scope>NUCLEOTIDE SEQUENCE</scope>
    <source>
        <strain evidence="7">B650</strain>
    </source>
</reference>
<dbReference type="EMBL" id="HBGY01008517">
    <property type="protein sequence ID" value="CAD9566226.1"/>
    <property type="molecule type" value="Transcribed_RNA"/>
</dbReference>